<dbReference type="PANTHER" id="PTHR30482:SF17">
    <property type="entry name" value="ABC TRANSPORTER ATP-BINDING PROTEIN"/>
    <property type="match status" value="1"/>
</dbReference>
<dbReference type="GO" id="GO:0005886">
    <property type="term" value="C:plasma membrane"/>
    <property type="evidence" value="ECO:0007669"/>
    <property type="project" value="UniProtKB-SubCell"/>
</dbReference>
<evidence type="ECO:0000256" key="1">
    <source>
        <dbReference type="ARBA" id="ARBA00004651"/>
    </source>
</evidence>
<evidence type="ECO:0000256" key="4">
    <source>
        <dbReference type="ARBA" id="ARBA00022989"/>
    </source>
</evidence>
<feature type="transmembrane region" description="Helical" evidence="6">
    <location>
        <begin position="219"/>
        <end position="243"/>
    </location>
</feature>
<feature type="transmembrane region" description="Helical" evidence="6">
    <location>
        <begin position="123"/>
        <end position="141"/>
    </location>
</feature>
<evidence type="ECO:0000256" key="6">
    <source>
        <dbReference type="SAM" id="Phobius"/>
    </source>
</evidence>
<keyword evidence="5 6" id="KW-0472">Membrane</keyword>
<feature type="transmembrane region" description="Helical" evidence="6">
    <location>
        <begin position="258"/>
        <end position="282"/>
    </location>
</feature>
<keyword evidence="4 6" id="KW-1133">Transmembrane helix</keyword>
<feature type="transmembrane region" description="Helical" evidence="6">
    <location>
        <begin position="174"/>
        <end position="193"/>
    </location>
</feature>
<protein>
    <submittedName>
        <fullName evidence="7">Branched-chain amino acid transport system permease protein LivM</fullName>
    </submittedName>
</protein>
<gene>
    <name evidence="7" type="ORF">AVDCRST_MAG19-3950</name>
</gene>
<feature type="transmembrane region" description="Helical" evidence="6">
    <location>
        <begin position="312"/>
        <end position="336"/>
    </location>
</feature>
<sequence>MSGGGRLRPLLPVAILVGLLAAPLVSAPVPVLLDGPLNGPGNLQLLAVGFAFGIAALAYNLLFGYTGVLSFGHALFFGAGVYLPTIALGEWGWGLVPAVAFALVAGTLLAAVIGALALRTQGVYFAMVTLAFAQAGAVLVGKNVGGLTGGEEGLSLPFRRLPRWMVGVVNTDNLYWLTLAVLILVYLLSLRLVTSPAGRVWQGIRENERRVEMLGLRPYAFKLLAFVVSGALATVGGVVYLFLTGGATPRAVGADLTVALLLMVIIGGAGSLWGPVAGAVLYHYLNVRLTVWAGSDAVAGLPAVLREPLRDPLFVFGLIFVGLVLFFPQGLAGAFAGRRLGPLRRALGGSTPTLAGKGGVE</sequence>
<feature type="transmembrane region" description="Helical" evidence="6">
    <location>
        <begin position="95"/>
        <end position="116"/>
    </location>
</feature>
<dbReference type="AlphaFoldDB" id="A0A6J4VN43"/>
<dbReference type="PANTHER" id="PTHR30482">
    <property type="entry name" value="HIGH-AFFINITY BRANCHED-CHAIN AMINO ACID TRANSPORT SYSTEM PERMEASE"/>
    <property type="match status" value="1"/>
</dbReference>
<evidence type="ECO:0000313" key="7">
    <source>
        <dbReference type="EMBL" id="CAA9580851.1"/>
    </source>
</evidence>
<evidence type="ECO:0000256" key="3">
    <source>
        <dbReference type="ARBA" id="ARBA00022692"/>
    </source>
</evidence>
<feature type="transmembrane region" description="Helical" evidence="6">
    <location>
        <begin position="69"/>
        <end position="89"/>
    </location>
</feature>
<dbReference type="GO" id="GO:0015658">
    <property type="term" value="F:branched-chain amino acid transmembrane transporter activity"/>
    <property type="evidence" value="ECO:0007669"/>
    <property type="project" value="InterPro"/>
</dbReference>
<evidence type="ECO:0000256" key="5">
    <source>
        <dbReference type="ARBA" id="ARBA00023136"/>
    </source>
</evidence>
<dbReference type="InterPro" id="IPR043428">
    <property type="entry name" value="LivM-like"/>
</dbReference>
<keyword evidence="2" id="KW-1003">Cell membrane</keyword>
<proteinExistence type="predicted"/>
<dbReference type="CDD" id="cd06581">
    <property type="entry name" value="TM_PBP1_LivM_like"/>
    <property type="match status" value="1"/>
</dbReference>
<dbReference type="Pfam" id="PF02653">
    <property type="entry name" value="BPD_transp_2"/>
    <property type="match status" value="1"/>
</dbReference>
<accession>A0A6J4VN43</accession>
<dbReference type="EMBL" id="CADCWL010000220">
    <property type="protein sequence ID" value="CAA9580851.1"/>
    <property type="molecule type" value="Genomic_DNA"/>
</dbReference>
<keyword evidence="3 6" id="KW-0812">Transmembrane</keyword>
<feature type="transmembrane region" description="Helical" evidence="6">
    <location>
        <begin position="42"/>
        <end position="62"/>
    </location>
</feature>
<dbReference type="InterPro" id="IPR001851">
    <property type="entry name" value="ABC_transp_permease"/>
</dbReference>
<evidence type="ECO:0000256" key="2">
    <source>
        <dbReference type="ARBA" id="ARBA00022475"/>
    </source>
</evidence>
<reference evidence="7" key="1">
    <citation type="submission" date="2020-02" db="EMBL/GenBank/DDBJ databases">
        <authorList>
            <person name="Meier V. D."/>
        </authorList>
    </citation>
    <scope>NUCLEOTIDE SEQUENCE</scope>
    <source>
        <strain evidence="7">AVDCRST_MAG19</strain>
    </source>
</reference>
<comment type="subcellular location">
    <subcellularLocation>
        <location evidence="1">Cell membrane</location>
        <topology evidence="1">Multi-pass membrane protein</topology>
    </subcellularLocation>
</comment>
<organism evidence="7">
    <name type="scientific">uncultured Thermomicrobiales bacterium</name>
    <dbReference type="NCBI Taxonomy" id="1645740"/>
    <lineage>
        <taxon>Bacteria</taxon>
        <taxon>Pseudomonadati</taxon>
        <taxon>Thermomicrobiota</taxon>
        <taxon>Thermomicrobia</taxon>
        <taxon>Thermomicrobiales</taxon>
        <taxon>environmental samples</taxon>
    </lineage>
</organism>
<name>A0A6J4VN43_9BACT</name>